<dbReference type="AlphaFoldDB" id="A0A1R1S7U2"/>
<dbReference type="Proteomes" id="UP000186168">
    <property type="component" value="Unassembled WGS sequence"/>
</dbReference>
<dbReference type="GeneID" id="96746727"/>
<protein>
    <submittedName>
        <fullName evidence="1">Uncharacterized protein</fullName>
    </submittedName>
</protein>
<organism evidence="1 2">
    <name type="scientific">Streptomyces sparsogenes DSM 40356</name>
    <dbReference type="NCBI Taxonomy" id="1331668"/>
    <lineage>
        <taxon>Bacteria</taxon>
        <taxon>Bacillati</taxon>
        <taxon>Actinomycetota</taxon>
        <taxon>Actinomycetes</taxon>
        <taxon>Kitasatosporales</taxon>
        <taxon>Streptomycetaceae</taxon>
        <taxon>Streptomyces</taxon>
    </lineage>
</organism>
<dbReference type="EMBL" id="ASQP01000469">
    <property type="protein sequence ID" value="OMI34350.1"/>
    <property type="molecule type" value="Genomic_DNA"/>
</dbReference>
<dbReference type="RefSeq" id="WP_065966644.1">
    <property type="nucleotide sequence ID" value="NZ_ASQP01000469.1"/>
</dbReference>
<proteinExistence type="predicted"/>
<reference evidence="1 2" key="1">
    <citation type="submission" date="2013-05" db="EMBL/GenBank/DDBJ databases">
        <title>Genome sequence of Streptomyces sparsogenes DSM 40356.</title>
        <authorList>
            <person name="Coyne S."/>
            <person name="Seebeck F.P."/>
        </authorList>
    </citation>
    <scope>NUCLEOTIDE SEQUENCE [LARGE SCALE GENOMIC DNA]</scope>
    <source>
        <strain evidence="1 2">DSM 40356</strain>
    </source>
</reference>
<gene>
    <name evidence="1" type="ORF">SPAR_36241</name>
</gene>
<accession>A0A1R1S7U2</accession>
<evidence type="ECO:0000313" key="2">
    <source>
        <dbReference type="Proteomes" id="UP000186168"/>
    </source>
</evidence>
<name>A0A1R1S7U2_9ACTN</name>
<dbReference type="STRING" id="67365.GCA_001704635_01800"/>
<sequence length="220" mass="24382">MTVNVHLGDEQGLDRSRRYLRPVARLQLPDEPDLVHLAVYEWLPMFDAWATGPAICGRSTAQGPLTESVEATCASCLAYEPKYRTALDRQAGVMRTTQVPAASLEEHVAATKYWFDAADERRVERDQLRTKLKAITEATILWRDRTAGDVGLAIALAGILDAEAPEPPATAALARVRKLHRPVLYTDPVDGQRSQQCAHCSDHAPVLYPCDTVRAIEERP</sequence>
<evidence type="ECO:0000313" key="1">
    <source>
        <dbReference type="EMBL" id="OMI34350.1"/>
    </source>
</evidence>
<comment type="caution">
    <text evidence="1">The sequence shown here is derived from an EMBL/GenBank/DDBJ whole genome shotgun (WGS) entry which is preliminary data.</text>
</comment>
<keyword evidence="2" id="KW-1185">Reference proteome</keyword>